<dbReference type="SUPFAM" id="SSF52540">
    <property type="entry name" value="P-loop containing nucleoside triphosphate hydrolases"/>
    <property type="match status" value="1"/>
</dbReference>
<dbReference type="CDD" id="cd00009">
    <property type="entry name" value="AAA"/>
    <property type="match status" value="1"/>
</dbReference>
<dbReference type="SMART" id="SM00091">
    <property type="entry name" value="PAS"/>
    <property type="match status" value="2"/>
</dbReference>
<keyword evidence="8" id="KW-0808">Transferase</keyword>
<dbReference type="PANTHER" id="PTHR32071:SF57">
    <property type="entry name" value="C4-DICARBOXYLATE TRANSPORT TRANSCRIPTIONAL REGULATORY PROTEIN DCTD"/>
    <property type="match status" value="1"/>
</dbReference>
<dbReference type="InterPro" id="IPR027417">
    <property type="entry name" value="P-loop_NTPase"/>
</dbReference>
<dbReference type="Proteomes" id="UP000199263">
    <property type="component" value="Unassembled WGS sequence"/>
</dbReference>
<dbReference type="SUPFAM" id="SSF55785">
    <property type="entry name" value="PYP-like sensor domain (PAS domain)"/>
    <property type="match status" value="2"/>
</dbReference>
<dbReference type="GO" id="GO:0003677">
    <property type="term" value="F:DNA binding"/>
    <property type="evidence" value="ECO:0007669"/>
    <property type="project" value="UniProtKB-KW"/>
</dbReference>
<keyword evidence="2" id="KW-0058">Aromatic hydrocarbons catabolism</keyword>
<dbReference type="SUPFAM" id="SSF46689">
    <property type="entry name" value="Homeodomain-like"/>
    <property type="match status" value="1"/>
</dbReference>
<dbReference type="Gene3D" id="1.10.8.60">
    <property type="match status" value="1"/>
</dbReference>
<reference evidence="8 9" key="1">
    <citation type="submission" date="2016-10" db="EMBL/GenBank/DDBJ databases">
        <authorList>
            <person name="de Groot N.N."/>
        </authorList>
    </citation>
    <scope>NUCLEOTIDE SEQUENCE [LARGE SCALE GENOMIC DNA]</scope>
    <source>
        <strain evidence="8 9">DSM 12992</strain>
    </source>
</reference>
<dbReference type="InterPro" id="IPR025662">
    <property type="entry name" value="Sigma_54_int_dom_ATP-bd_1"/>
</dbReference>
<dbReference type="InterPro" id="IPR035965">
    <property type="entry name" value="PAS-like_dom_sf"/>
</dbReference>
<sequence>MRIVKEIKINYLKGLHPRAVAMIVRKAFDLEQIYDVKIMVKVKGKGEIPATAIMAFMLLKIKAGEKLTLIIEGKENVELALMNMESCLLRNFDEIGYLEMKEIDLIINESTITMDHIFNSISNGILVTDENNIITMLNKSAEEILNTSSEFIIGKLAKDCIPNSKLHLVGKDSSVSISKQEVGDIAILTSRNPIYINGIFKGAVAVFEDISKLEQVTDELLVVKEMKEKLQLILESVRDGICVLDRYGYISYANSAYLEILKEDKSILGKHIDKISPNGIRKKVFLTGKSEIGQVRHKDKNIDIVASVYPIIVNKNVVGILSIIKDLSTVEKLTERLTTISEKADYLEGELIRAKKPDKAFDRFIGKSGKVLDVLALATKSAKSSATVLIRGDSGTGKELIAEGIHYASERSKGPFIRVNCAAIPENLIESELFGHEKGSFTGAIKRKLGKFELAQNGTIFLDEIGEMDKNTQAKILRVLQYKEFQRVGGEETIKVDVRVIAATHRNLEDMLREGEFREDLYYRLNVIPIFIPALKDRSEDIPILVDHFINKFQKDGELKQVSKDVMNTFMNYSWNGNVRELENIIERILALKEGEIIGLKDIPLYIKEETLKVKQGHIKTFQENNISKSEILDKIENIEEILPMKTYEKLIIEKALRKYGSYNAAGKILGLNHKTIAAKAKEFGIEKRINWEKRPK</sequence>
<dbReference type="InterPro" id="IPR003593">
    <property type="entry name" value="AAA+_ATPase"/>
</dbReference>
<keyword evidence="3" id="KW-0067">ATP-binding</keyword>
<dbReference type="InterPro" id="IPR035895">
    <property type="entry name" value="HPr-like_sf"/>
</dbReference>
<evidence type="ECO:0000256" key="1">
    <source>
        <dbReference type="ARBA" id="ARBA00022741"/>
    </source>
</evidence>
<dbReference type="Pfam" id="PF00989">
    <property type="entry name" value="PAS"/>
    <property type="match status" value="1"/>
</dbReference>
<dbReference type="Gene3D" id="1.10.10.60">
    <property type="entry name" value="Homeodomain-like"/>
    <property type="match status" value="1"/>
</dbReference>
<dbReference type="PROSITE" id="PS50045">
    <property type="entry name" value="SIGMA54_INTERACT_4"/>
    <property type="match status" value="1"/>
</dbReference>
<accession>A0A1I1L528</accession>
<feature type="domain" description="HPr" evidence="7">
    <location>
        <begin position="2"/>
        <end position="95"/>
    </location>
</feature>
<dbReference type="SUPFAM" id="SSF55594">
    <property type="entry name" value="HPr-like"/>
    <property type="match status" value="1"/>
</dbReference>
<dbReference type="InterPro" id="IPR025943">
    <property type="entry name" value="Sigma_54_int_dom_ATP-bd_2"/>
</dbReference>
<dbReference type="InterPro" id="IPR002078">
    <property type="entry name" value="Sigma_54_int"/>
</dbReference>
<evidence type="ECO:0000256" key="4">
    <source>
        <dbReference type="ARBA" id="ARBA00029500"/>
    </source>
</evidence>
<proteinExistence type="predicted"/>
<feature type="domain" description="Sigma-54 factor interaction" evidence="5">
    <location>
        <begin position="364"/>
        <end position="591"/>
    </location>
</feature>
<dbReference type="InterPro" id="IPR000014">
    <property type="entry name" value="PAS"/>
</dbReference>
<name>A0A1I1L528_9CLOT</name>
<keyword evidence="9" id="KW-1185">Reference proteome</keyword>
<dbReference type="Pfam" id="PF18024">
    <property type="entry name" value="HTH_50"/>
    <property type="match status" value="1"/>
</dbReference>
<dbReference type="PROSITE" id="PS50112">
    <property type="entry name" value="PAS"/>
    <property type="match status" value="2"/>
</dbReference>
<dbReference type="GO" id="GO:0016740">
    <property type="term" value="F:transferase activity"/>
    <property type="evidence" value="ECO:0007669"/>
    <property type="project" value="UniProtKB-KW"/>
</dbReference>
<evidence type="ECO:0000256" key="2">
    <source>
        <dbReference type="ARBA" id="ARBA00022797"/>
    </source>
</evidence>
<dbReference type="Pfam" id="PF13188">
    <property type="entry name" value="PAS_8"/>
    <property type="match status" value="1"/>
</dbReference>
<dbReference type="STRING" id="119641.SAMN05421842_10782"/>
<keyword evidence="1" id="KW-0547">Nucleotide-binding</keyword>
<evidence type="ECO:0000259" key="7">
    <source>
        <dbReference type="PROSITE" id="PS51350"/>
    </source>
</evidence>
<dbReference type="SMART" id="SM00382">
    <property type="entry name" value="AAA"/>
    <property type="match status" value="1"/>
</dbReference>
<evidence type="ECO:0000259" key="5">
    <source>
        <dbReference type="PROSITE" id="PS50045"/>
    </source>
</evidence>
<evidence type="ECO:0000313" key="8">
    <source>
        <dbReference type="EMBL" id="SFC68144.1"/>
    </source>
</evidence>
<evidence type="ECO:0000256" key="3">
    <source>
        <dbReference type="ARBA" id="ARBA00022840"/>
    </source>
</evidence>
<feature type="domain" description="PAS" evidence="6">
    <location>
        <begin position="110"/>
        <end position="155"/>
    </location>
</feature>
<dbReference type="CDD" id="cd00130">
    <property type="entry name" value="PAS"/>
    <property type="match status" value="1"/>
</dbReference>
<dbReference type="EMBL" id="FOMG01000007">
    <property type="protein sequence ID" value="SFC68144.1"/>
    <property type="molecule type" value="Genomic_DNA"/>
</dbReference>
<dbReference type="InterPro" id="IPR058031">
    <property type="entry name" value="AAA_lid_NorR"/>
</dbReference>
<dbReference type="Pfam" id="PF00381">
    <property type="entry name" value="PTS-HPr"/>
    <property type="match status" value="1"/>
</dbReference>
<evidence type="ECO:0000313" key="9">
    <source>
        <dbReference type="Proteomes" id="UP000199263"/>
    </source>
</evidence>
<protein>
    <recommendedName>
        <fullName evidence="4">HTH-type transcriptional regulatory protein TyrR</fullName>
    </recommendedName>
</protein>
<dbReference type="OrthoDB" id="9803970at2"/>
<dbReference type="PROSITE" id="PS00676">
    <property type="entry name" value="SIGMA54_INTERACT_2"/>
    <property type="match status" value="1"/>
</dbReference>
<dbReference type="PANTHER" id="PTHR32071">
    <property type="entry name" value="TRANSCRIPTIONAL REGULATORY PROTEIN"/>
    <property type="match status" value="1"/>
</dbReference>
<dbReference type="InterPro" id="IPR013767">
    <property type="entry name" value="PAS_fold"/>
</dbReference>
<dbReference type="Gene3D" id="3.40.50.300">
    <property type="entry name" value="P-loop containing nucleotide triphosphate hydrolases"/>
    <property type="match status" value="1"/>
</dbReference>
<dbReference type="Pfam" id="PF25601">
    <property type="entry name" value="AAA_lid_14"/>
    <property type="match status" value="1"/>
</dbReference>
<dbReference type="PROSITE" id="PS51350">
    <property type="entry name" value="PTS_HPR_DOM"/>
    <property type="match status" value="1"/>
</dbReference>
<gene>
    <name evidence="8" type="ORF">SAMN05421842_10782</name>
</gene>
<dbReference type="AlphaFoldDB" id="A0A1I1L528"/>
<dbReference type="InterPro" id="IPR009057">
    <property type="entry name" value="Homeodomain-like_sf"/>
</dbReference>
<dbReference type="Gene3D" id="3.30.1340.10">
    <property type="entry name" value="HPr-like"/>
    <property type="match status" value="1"/>
</dbReference>
<dbReference type="FunFam" id="3.40.50.300:FF:000006">
    <property type="entry name" value="DNA-binding transcriptional regulator NtrC"/>
    <property type="match status" value="1"/>
</dbReference>
<dbReference type="Pfam" id="PF00158">
    <property type="entry name" value="Sigma54_activat"/>
    <property type="match status" value="1"/>
</dbReference>
<dbReference type="PROSITE" id="PS00675">
    <property type="entry name" value="SIGMA54_INTERACT_1"/>
    <property type="match status" value="1"/>
</dbReference>
<dbReference type="GO" id="GO:0006355">
    <property type="term" value="P:regulation of DNA-templated transcription"/>
    <property type="evidence" value="ECO:0007669"/>
    <property type="project" value="InterPro"/>
</dbReference>
<dbReference type="InterPro" id="IPR000032">
    <property type="entry name" value="HPr-like"/>
</dbReference>
<feature type="domain" description="PAS" evidence="6">
    <location>
        <begin position="226"/>
        <end position="261"/>
    </location>
</feature>
<evidence type="ECO:0000259" key="6">
    <source>
        <dbReference type="PROSITE" id="PS50112"/>
    </source>
</evidence>
<dbReference type="InterPro" id="IPR030828">
    <property type="entry name" value="HTH_TyrR"/>
</dbReference>
<dbReference type="GO" id="GO:0005524">
    <property type="term" value="F:ATP binding"/>
    <property type="evidence" value="ECO:0007669"/>
    <property type="project" value="UniProtKB-KW"/>
</dbReference>
<dbReference type="Gene3D" id="3.30.450.20">
    <property type="entry name" value="PAS domain"/>
    <property type="match status" value="2"/>
</dbReference>
<organism evidence="8 9">
    <name type="scientific">Clostridium uliginosum</name>
    <dbReference type="NCBI Taxonomy" id="119641"/>
    <lineage>
        <taxon>Bacteria</taxon>
        <taxon>Bacillati</taxon>
        <taxon>Bacillota</taxon>
        <taxon>Clostridia</taxon>
        <taxon>Eubacteriales</taxon>
        <taxon>Clostridiaceae</taxon>
        <taxon>Clostridium</taxon>
    </lineage>
</organism>